<evidence type="ECO:0000313" key="2">
    <source>
        <dbReference type="Proteomes" id="UP001562425"/>
    </source>
</evidence>
<organism evidence="1 2">
    <name type="scientific">Culex pipiens pipiens</name>
    <name type="common">Northern house mosquito</name>
    <dbReference type="NCBI Taxonomy" id="38569"/>
    <lineage>
        <taxon>Eukaryota</taxon>
        <taxon>Metazoa</taxon>
        <taxon>Ecdysozoa</taxon>
        <taxon>Arthropoda</taxon>
        <taxon>Hexapoda</taxon>
        <taxon>Insecta</taxon>
        <taxon>Pterygota</taxon>
        <taxon>Neoptera</taxon>
        <taxon>Endopterygota</taxon>
        <taxon>Diptera</taxon>
        <taxon>Nematocera</taxon>
        <taxon>Culicoidea</taxon>
        <taxon>Culicidae</taxon>
        <taxon>Culicinae</taxon>
        <taxon>Culicini</taxon>
        <taxon>Culex</taxon>
        <taxon>Culex</taxon>
    </lineage>
</organism>
<sequence>MIRILLKNLRNRFHGALPFKVNRMMPSGAGGSGPQQQQAPLPPQFRALMPPFRIATISVGRSTLVGTDERRPGQS</sequence>
<dbReference type="AlphaFoldDB" id="A0ABD1D3V5"/>
<name>A0ABD1D3V5_CULPP</name>
<comment type="caution">
    <text evidence="1">The sequence shown here is derived from an EMBL/GenBank/DDBJ whole genome shotgun (WGS) entry which is preliminary data.</text>
</comment>
<gene>
    <name evidence="1" type="ORF">pipiens_012045</name>
</gene>
<protein>
    <submittedName>
        <fullName evidence="1">Uncharacterized protein</fullName>
    </submittedName>
</protein>
<evidence type="ECO:0000313" key="1">
    <source>
        <dbReference type="EMBL" id="KAL1394307.1"/>
    </source>
</evidence>
<keyword evidence="2" id="KW-1185">Reference proteome</keyword>
<proteinExistence type="predicted"/>
<accession>A0ABD1D3V5</accession>
<dbReference type="Proteomes" id="UP001562425">
    <property type="component" value="Unassembled WGS sequence"/>
</dbReference>
<reference evidence="1 2" key="1">
    <citation type="submission" date="2024-05" db="EMBL/GenBank/DDBJ databases">
        <title>Culex pipiens pipiens assembly and annotation.</title>
        <authorList>
            <person name="Alout H."/>
            <person name="Durand T."/>
        </authorList>
    </citation>
    <scope>NUCLEOTIDE SEQUENCE [LARGE SCALE GENOMIC DNA]</scope>
    <source>
        <strain evidence="1">HA-2024</strain>
        <tissue evidence="1">Whole body</tissue>
    </source>
</reference>
<dbReference type="EMBL" id="JBEHCU010007665">
    <property type="protein sequence ID" value="KAL1394307.1"/>
    <property type="molecule type" value="Genomic_DNA"/>
</dbReference>